<proteinExistence type="inferred from homology"/>
<dbReference type="NCBIfam" id="TIGR00051">
    <property type="entry name" value="YbgC/FadM family acyl-CoA thioesterase"/>
    <property type="match status" value="1"/>
</dbReference>
<reference evidence="3 4" key="1">
    <citation type="submission" date="2016-09" db="EMBL/GenBank/DDBJ databases">
        <authorList>
            <person name="Capua I."/>
            <person name="De Benedictis P."/>
            <person name="Joannis T."/>
            <person name="Lombin L.H."/>
            <person name="Cattoli G."/>
        </authorList>
    </citation>
    <scope>NUCLEOTIDE SEQUENCE [LARGE SCALE GENOMIC DNA]</scope>
    <source>
        <strain evidence="3 4">A7P-90m</strain>
    </source>
</reference>
<evidence type="ECO:0000256" key="1">
    <source>
        <dbReference type="ARBA" id="ARBA00005953"/>
    </source>
</evidence>
<dbReference type="InterPro" id="IPR006684">
    <property type="entry name" value="YbgC/YbaW"/>
</dbReference>
<dbReference type="CDD" id="cd00586">
    <property type="entry name" value="4HBT"/>
    <property type="match status" value="1"/>
</dbReference>
<dbReference type="AlphaFoldDB" id="A0A1G6HFJ2"/>
<dbReference type="OrthoDB" id="9800856at2"/>
<dbReference type="InterPro" id="IPR029069">
    <property type="entry name" value="HotDog_dom_sf"/>
</dbReference>
<gene>
    <name evidence="3" type="ORF">SAMN05216323_101027</name>
</gene>
<evidence type="ECO:0000313" key="4">
    <source>
        <dbReference type="Proteomes" id="UP000199452"/>
    </source>
</evidence>
<dbReference type="Pfam" id="PF13279">
    <property type="entry name" value="4HBT_2"/>
    <property type="match status" value="1"/>
</dbReference>
<comment type="similarity">
    <text evidence="1">Belongs to the 4-hydroxybenzoyl-CoA thioesterase family.</text>
</comment>
<dbReference type="STRING" id="1640674.SAMN05216323_101027"/>
<accession>A0A1G6HFJ2</accession>
<dbReference type="RefSeq" id="WP_092436148.1">
    <property type="nucleotide sequence ID" value="NZ_FMYP01000010.1"/>
</dbReference>
<dbReference type="PANTHER" id="PTHR31793:SF27">
    <property type="entry name" value="NOVEL THIOESTERASE SUPERFAMILY DOMAIN AND SAPOSIN A-TYPE DOMAIN CONTAINING PROTEIN (0610012H03RIK)"/>
    <property type="match status" value="1"/>
</dbReference>
<keyword evidence="2 3" id="KW-0378">Hydrolase</keyword>
<dbReference type="Proteomes" id="UP000199452">
    <property type="component" value="Unassembled WGS sequence"/>
</dbReference>
<dbReference type="EMBL" id="FMYP01000010">
    <property type="protein sequence ID" value="SDB92923.1"/>
    <property type="molecule type" value="Genomic_DNA"/>
</dbReference>
<dbReference type="SUPFAM" id="SSF54637">
    <property type="entry name" value="Thioesterase/thiol ester dehydrase-isomerase"/>
    <property type="match status" value="1"/>
</dbReference>
<evidence type="ECO:0000256" key="2">
    <source>
        <dbReference type="ARBA" id="ARBA00022801"/>
    </source>
</evidence>
<dbReference type="PANTHER" id="PTHR31793">
    <property type="entry name" value="4-HYDROXYBENZOYL-COA THIOESTERASE FAMILY MEMBER"/>
    <property type="match status" value="1"/>
</dbReference>
<name>A0A1G6HFJ2_9BACT</name>
<organism evidence="3 4">
    <name type="scientific">Williamwhitmania taraxaci</name>
    <dbReference type="NCBI Taxonomy" id="1640674"/>
    <lineage>
        <taxon>Bacteria</taxon>
        <taxon>Pseudomonadati</taxon>
        <taxon>Bacteroidota</taxon>
        <taxon>Bacteroidia</taxon>
        <taxon>Bacteroidales</taxon>
        <taxon>Williamwhitmaniaceae</taxon>
        <taxon>Williamwhitmania</taxon>
    </lineage>
</organism>
<dbReference type="Gene3D" id="3.10.129.10">
    <property type="entry name" value="Hotdog Thioesterase"/>
    <property type="match status" value="1"/>
</dbReference>
<evidence type="ECO:0000313" key="3">
    <source>
        <dbReference type="EMBL" id="SDB92923.1"/>
    </source>
</evidence>
<dbReference type="InterPro" id="IPR050563">
    <property type="entry name" value="4-hydroxybenzoyl-CoA_TE"/>
</dbReference>
<sequence>MIQHSTIIRVNYSETDQMGYVHHSNYARYYETARWELFRSIGIPYNHLEKSGYMLPVVDMSSKFLKPALYDDILTIETHLNLIKGARINFAYRILNAKGELINYGETMLAFVKRESQKPCPAPQFVMNAIIEKTTPTSK</sequence>
<protein>
    <submittedName>
        <fullName evidence="3">Acyl-CoA thioester hydrolase</fullName>
    </submittedName>
</protein>
<dbReference type="PIRSF" id="PIRSF003230">
    <property type="entry name" value="YbgC"/>
    <property type="match status" value="1"/>
</dbReference>
<dbReference type="GO" id="GO:0047617">
    <property type="term" value="F:fatty acyl-CoA hydrolase activity"/>
    <property type="evidence" value="ECO:0007669"/>
    <property type="project" value="TreeGrafter"/>
</dbReference>
<keyword evidence="4" id="KW-1185">Reference proteome</keyword>